<evidence type="ECO:0000313" key="2">
    <source>
        <dbReference type="Proteomes" id="UP000230033"/>
    </source>
</evidence>
<reference evidence="2" key="1">
    <citation type="submission" date="2017-09" db="EMBL/GenBank/DDBJ databases">
        <title>Depth-based differentiation of microbial function through sediment-hosted aquifers and enrichment of novel symbionts in the deep terrestrial subsurface.</title>
        <authorList>
            <person name="Probst A.J."/>
            <person name="Ladd B."/>
            <person name="Jarett J.K."/>
            <person name="Geller-Mcgrath D.E."/>
            <person name="Sieber C.M.K."/>
            <person name="Emerson J.B."/>
            <person name="Anantharaman K."/>
            <person name="Thomas B.C."/>
            <person name="Malmstrom R."/>
            <person name="Stieglmeier M."/>
            <person name="Klingl A."/>
            <person name="Woyke T."/>
            <person name="Ryan C.M."/>
            <person name="Banfield J.F."/>
        </authorList>
    </citation>
    <scope>NUCLEOTIDE SEQUENCE [LARGE SCALE GENOMIC DNA]</scope>
</reference>
<comment type="caution">
    <text evidence="1">The sequence shown here is derived from an EMBL/GenBank/DDBJ whole genome shotgun (WGS) entry which is preliminary data.</text>
</comment>
<organism evidence="1 2">
    <name type="scientific">Candidatus Shapirobacteria bacterium CG09_land_8_20_14_0_10_47_13</name>
    <dbReference type="NCBI Taxonomy" id="1974481"/>
    <lineage>
        <taxon>Bacteria</taxon>
        <taxon>Candidatus Shapironibacteriota</taxon>
    </lineage>
</organism>
<name>A0A2H0WN17_9BACT</name>
<proteinExistence type="predicted"/>
<accession>A0A2H0WN17</accession>
<evidence type="ECO:0000313" key="1">
    <source>
        <dbReference type="EMBL" id="PIS14033.1"/>
    </source>
</evidence>
<dbReference type="InterPro" id="IPR027417">
    <property type="entry name" value="P-loop_NTPase"/>
</dbReference>
<gene>
    <name evidence="1" type="ORF">COT65_00980</name>
</gene>
<dbReference type="AlphaFoldDB" id="A0A2H0WN17"/>
<dbReference type="PANTHER" id="PTHR43394:SF1">
    <property type="entry name" value="ATP-BINDING CASSETTE SUB-FAMILY B MEMBER 10, MITOCHONDRIAL"/>
    <property type="match status" value="1"/>
</dbReference>
<dbReference type="Proteomes" id="UP000230033">
    <property type="component" value="Unassembled WGS sequence"/>
</dbReference>
<dbReference type="Gene3D" id="3.40.50.300">
    <property type="entry name" value="P-loop containing nucleotide triphosphate hydrolases"/>
    <property type="match status" value="1"/>
</dbReference>
<protein>
    <submittedName>
        <fullName evidence="1">ABC transporter ATP-binding protein</fullName>
    </submittedName>
</protein>
<keyword evidence="1" id="KW-0547">Nucleotide-binding</keyword>
<sequence length="93" mass="10347">ARTLFKDAQIVVLDEPTSNVDPKAEEEIFGKISELAAGKILILISHRFSTVRRAGQICVMAKGKIVEQGSHEALMAKKGQYAELFELQARSYR</sequence>
<dbReference type="GO" id="GO:0015421">
    <property type="term" value="F:ABC-type oligopeptide transporter activity"/>
    <property type="evidence" value="ECO:0007669"/>
    <property type="project" value="TreeGrafter"/>
</dbReference>
<dbReference type="SUPFAM" id="SSF52540">
    <property type="entry name" value="P-loop containing nucleoside triphosphate hydrolases"/>
    <property type="match status" value="1"/>
</dbReference>
<feature type="non-terminal residue" evidence="1">
    <location>
        <position position="1"/>
    </location>
</feature>
<keyword evidence="1" id="KW-0067">ATP-binding</keyword>
<dbReference type="EMBL" id="PEZJ01000012">
    <property type="protein sequence ID" value="PIS14033.1"/>
    <property type="molecule type" value="Genomic_DNA"/>
</dbReference>
<dbReference type="PANTHER" id="PTHR43394">
    <property type="entry name" value="ATP-DEPENDENT PERMEASE MDL1, MITOCHONDRIAL"/>
    <property type="match status" value="1"/>
</dbReference>
<dbReference type="InterPro" id="IPR039421">
    <property type="entry name" value="Type_1_exporter"/>
</dbReference>
<dbReference type="GO" id="GO:0005524">
    <property type="term" value="F:ATP binding"/>
    <property type="evidence" value="ECO:0007669"/>
    <property type="project" value="UniProtKB-KW"/>
</dbReference>